<keyword evidence="3" id="KW-0560">Oxidoreductase</keyword>
<dbReference type="PIRSF" id="PIRSF000097">
    <property type="entry name" value="AKR"/>
    <property type="match status" value="1"/>
</dbReference>
<comment type="similarity">
    <text evidence="1">Belongs to the aldo/keto reductase family.</text>
</comment>
<dbReference type="GO" id="GO:0016616">
    <property type="term" value="F:oxidoreductase activity, acting on the CH-OH group of donors, NAD or NADP as acceptor"/>
    <property type="evidence" value="ECO:0007669"/>
    <property type="project" value="UniProtKB-ARBA"/>
</dbReference>
<dbReference type="Gene3D" id="3.20.20.100">
    <property type="entry name" value="NADP-dependent oxidoreductase domain"/>
    <property type="match status" value="1"/>
</dbReference>
<dbReference type="InterPro" id="IPR020471">
    <property type="entry name" value="AKR"/>
</dbReference>
<dbReference type="EMBL" id="JAFGDB010000010">
    <property type="protein sequence ID" value="MBN2066959.1"/>
    <property type="molecule type" value="Genomic_DNA"/>
</dbReference>
<dbReference type="InterPro" id="IPR036812">
    <property type="entry name" value="NAD(P)_OxRdtase_dom_sf"/>
</dbReference>
<keyword evidence="2" id="KW-0521">NADP</keyword>
<evidence type="ECO:0000313" key="5">
    <source>
        <dbReference type="EMBL" id="MBN2066959.1"/>
    </source>
</evidence>
<gene>
    <name evidence="5" type="ORF">JW744_00645</name>
</gene>
<dbReference type="PANTHER" id="PTHR43827:SF3">
    <property type="entry name" value="NADP-DEPENDENT OXIDOREDUCTASE DOMAIN-CONTAINING PROTEIN"/>
    <property type="match status" value="1"/>
</dbReference>
<dbReference type="Proteomes" id="UP000809243">
    <property type="component" value="Unassembled WGS sequence"/>
</dbReference>
<evidence type="ECO:0000256" key="1">
    <source>
        <dbReference type="ARBA" id="ARBA00007905"/>
    </source>
</evidence>
<name>A0A938YTN9_9ARCH</name>
<dbReference type="PANTHER" id="PTHR43827">
    <property type="entry name" value="2,5-DIKETO-D-GLUCONIC ACID REDUCTASE"/>
    <property type="match status" value="1"/>
</dbReference>
<sequence>MPAKIPSVRLPGNVQIPALGLGTWLLNGEKCASAVKASLELGYTHIDTAEMYNNQVEIGNAIEGFDRKRLFLVSKAWSNHMHFNDLINACEKTLGELGTDYLDLYLIHWPNPKVPIAETLKAMQQLKNEGKIRAFGLSNFTIPEIEQALQTSKEIATNQVEMHPLFRQGKLLEYCNSKNIPITAYSPIARGKVFQNKTILKIAERHGKSPAQISLKWLLQKGTIVIPKASSKEHLEQNLGIFSWKLTAEEIQEIDSIREEVRLVNPGKYVRRIAGFFLT</sequence>
<organism evidence="5 6">
    <name type="scientific">Candidatus Iainarchaeum sp</name>
    <dbReference type="NCBI Taxonomy" id="3101447"/>
    <lineage>
        <taxon>Archaea</taxon>
        <taxon>Candidatus Iainarchaeota</taxon>
        <taxon>Candidatus Iainarchaeia</taxon>
        <taxon>Candidatus Iainarchaeales</taxon>
        <taxon>Candidatus Iainarchaeaceae</taxon>
        <taxon>Candidatus Iainarchaeum</taxon>
    </lineage>
</organism>
<dbReference type="Pfam" id="PF00248">
    <property type="entry name" value="Aldo_ket_red"/>
    <property type="match status" value="1"/>
</dbReference>
<accession>A0A938YTN9</accession>
<protein>
    <submittedName>
        <fullName evidence="5">Aldo/keto reductase</fullName>
    </submittedName>
</protein>
<proteinExistence type="inferred from homology"/>
<feature type="domain" description="NADP-dependent oxidoreductase" evidence="4">
    <location>
        <begin position="19"/>
        <end position="258"/>
    </location>
</feature>
<evidence type="ECO:0000313" key="6">
    <source>
        <dbReference type="Proteomes" id="UP000809243"/>
    </source>
</evidence>
<evidence type="ECO:0000256" key="2">
    <source>
        <dbReference type="ARBA" id="ARBA00022857"/>
    </source>
</evidence>
<dbReference type="PRINTS" id="PR00069">
    <property type="entry name" value="ALDKETRDTASE"/>
</dbReference>
<comment type="caution">
    <text evidence="5">The sequence shown here is derived from an EMBL/GenBank/DDBJ whole genome shotgun (WGS) entry which is preliminary data.</text>
</comment>
<dbReference type="FunFam" id="3.20.20.100:FF:000002">
    <property type="entry name" value="2,5-diketo-D-gluconic acid reductase A"/>
    <property type="match status" value="1"/>
</dbReference>
<dbReference type="AlphaFoldDB" id="A0A938YTN9"/>
<reference evidence="5" key="1">
    <citation type="submission" date="2021-01" db="EMBL/GenBank/DDBJ databases">
        <title>Active Sulfur Cycling in an Early Earth Analoge.</title>
        <authorList>
            <person name="Hahn C.R."/>
            <person name="Youssef N.H."/>
            <person name="Elshahed M."/>
        </authorList>
    </citation>
    <scope>NUCLEOTIDE SEQUENCE</scope>
    <source>
        <strain evidence="5">Zod_Metabat.1151</strain>
    </source>
</reference>
<dbReference type="SUPFAM" id="SSF51430">
    <property type="entry name" value="NAD(P)-linked oxidoreductase"/>
    <property type="match status" value="1"/>
</dbReference>
<dbReference type="InterPro" id="IPR023210">
    <property type="entry name" value="NADP_OxRdtase_dom"/>
</dbReference>
<evidence type="ECO:0000259" key="4">
    <source>
        <dbReference type="Pfam" id="PF00248"/>
    </source>
</evidence>
<evidence type="ECO:0000256" key="3">
    <source>
        <dbReference type="ARBA" id="ARBA00023002"/>
    </source>
</evidence>